<evidence type="ECO:0000256" key="7">
    <source>
        <dbReference type="ARBA" id="ARBA00022827"/>
    </source>
</evidence>
<evidence type="ECO:0000256" key="3">
    <source>
        <dbReference type="ARBA" id="ARBA00022603"/>
    </source>
</evidence>
<evidence type="ECO:0000256" key="6">
    <source>
        <dbReference type="ARBA" id="ARBA00022694"/>
    </source>
</evidence>
<evidence type="ECO:0000256" key="9">
    <source>
        <dbReference type="ARBA" id="ARBA00023027"/>
    </source>
</evidence>
<keyword evidence="13" id="KW-1185">Reference proteome</keyword>
<dbReference type="InterPro" id="IPR036188">
    <property type="entry name" value="FAD/NAD-bd_sf"/>
</dbReference>
<dbReference type="Gene3D" id="3.50.50.60">
    <property type="entry name" value="FAD/NAD(P)-binding domain"/>
    <property type="match status" value="2"/>
</dbReference>
<dbReference type="SUPFAM" id="SSF51905">
    <property type="entry name" value="FAD/NAD(P)-binding domain"/>
    <property type="match status" value="1"/>
</dbReference>
<dbReference type="PANTHER" id="PTHR11806">
    <property type="entry name" value="GLUCOSE INHIBITED DIVISION PROTEIN A"/>
    <property type="match status" value="1"/>
</dbReference>
<dbReference type="Proteomes" id="UP000031565">
    <property type="component" value="Unassembled WGS sequence"/>
</dbReference>
<keyword evidence="4 10" id="KW-0285">Flavoprotein</keyword>
<organism evidence="12 13">
    <name type="scientific">Spiroplasma poulsonii</name>
    <dbReference type="NCBI Taxonomy" id="2138"/>
    <lineage>
        <taxon>Bacteria</taxon>
        <taxon>Bacillati</taxon>
        <taxon>Mycoplasmatota</taxon>
        <taxon>Mollicutes</taxon>
        <taxon>Entomoplasmatales</taxon>
        <taxon>Spiroplasmataceae</taxon>
        <taxon>Spiroplasma</taxon>
    </lineage>
</organism>
<proteinExistence type="inferred from homology"/>
<dbReference type="STRING" id="2138.SMSRO_v1c03930"/>
<protein>
    <recommendedName>
        <fullName evidence="10">Methylenetetrahydrofolate--tRNA-(uracil-5-)-methyltransferase TrmFO</fullName>
        <ecNumber evidence="10">2.1.1.74</ecNumber>
    </recommendedName>
    <alternativeName>
        <fullName evidence="10">Folate-dependent tRNA (uracil-5-)-methyltransferase</fullName>
    </alternativeName>
    <alternativeName>
        <fullName evidence="10">Folate-dependent tRNA(M-5-U54)-methyltransferase</fullName>
    </alternativeName>
</protein>
<evidence type="ECO:0000313" key="12">
    <source>
        <dbReference type="EMBL" id="PQM30630.1"/>
    </source>
</evidence>
<comment type="catalytic activity">
    <reaction evidence="10">
        <text>uridine(54) in tRNA + (6R)-5,10-methylene-5,6,7,8-tetrahydrofolate + NADPH + H(+) = 5-methyluridine(54) in tRNA + (6S)-5,6,7,8-tetrahydrofolate + NADP(+)</text>
        <dbReference type="Rhea" id="RHEA:62372"/>
        <dbReference type="Rhea" id="RHEA-COMP:10167"/>
        <dbReference type="Rhea" id="RHEA-COMP:10193"/>
        <dbReference type="ChEBI" id="CHEBI:15378"/>
        <dbReference type="ChEBI" id="CHEBI:15636"/>
        <dbReference type="ChEBI" id="CHEBI:57453"/>
        <dbReference type="ChEBI" id="CHEBI:57783"/>
        <dbReference type="ChEBI" id="CHEBI:58349"/>
        <dbReference type="ChEBI" id="CHEBI:65315"/>
        <dbReference type="ChEBI" id="CHEBI:74447"/>
        <dbReference type="EC" id="2.1.1.74"/>
    </reaction>
</comment>
<dbReference type="RefSeq" id="WP_227991363.1">
    <property type="nucleotide sequence ID" value="NZ_CM020866.1"/>
</dbReference>
<evidence type="ECO:0000256" key="5">
    <source>
        <dbReference type="ARBA" id="ARBA00022679"/>
    </source>
</evidence>
<dbReference type="GO" id="GO:0050660">
    <property type="term" value="F:flavin adenine dinucleotide binding"/>
    <property type="evidence" value="ECO:0007669"/>
    <property type="project" value="UniProtKB-UniRule"/>
</dbReference>
<dbReference type="EC" id="2.1.1.74" evidence="10"/>
<dbReference type="NCBIfam" id="TIGR00137">
    <property type="entry name" value="gid_trmFO"/>
    <property type="match status" value="1"/>
</dbReference>
<dbReference type="PANTHER" id="PTHR11806:SF2">
    <property type="entry name" value="METHYLENETETRAHYDROFOLATE--TRNA-(URACIL-5-)-METHYLTRANSFERASE TRMFO"/>
    <property type="match status" value="1"/>
</dbReference>
<gene>
    <name evidence="12" type="primary">trmFO_1</name>
    <name evidence="10" type="synonym">trmFO</name>
    <name evidence="12" type="ORF">SMSRO_SF004100</name>
</gene>
<evidence type="ECO:0000256" key="2">
    <source>
        <dbReference type="ARBA" id="ARBA00022490"/>
    </source>
</evidence>
<comment type="catalytic activity">
    <reaction evidence="10">
        <text>uridine(54) in tRNA + (6R)-5,10-methylene-5,6,7,8-tetrahydrofolate + NADH + H(+) = 5-methyluridine(54) in tRNA + (6S)-5,6,7,8-tetrahydrofolate + NAD(+)</text>
        <dbReference type="Rhea" id="RHEA:16873"/>
        <dbReference type="Rhea" id="RHEA-COMP:10167"/>
        <dbReference type="Rhea" id="RHEA-COMP:10193"/>
        <dbReference type="ChEBI" id="CHEBI:15378"/>
        <dbReference type="ChEBI" id="CHEBI:15636"/>
        <dbReference type="ChEBI" id="CHEBI:57453"/>
        <dbReference type="ChEBI" id="CHEBI:57540"/>
        <dbReference type="ChEBI" id="CHEBI:57945"/>
        <dbReference type="ChEBI" id="CHEBI:65315"/>
        <dbReference type="ChEBI" id="CHEBI:74447"/>
        <dbReference type="EC" id="2.1.1.74"/>
    </reaction>
</comment>
<dbReference type="EMBL" id="JTLV02000001">
    <property type="protein sequence ID" value="PQM30630.1"/>
    <property type="molecule type" value="Genomic_DNA"/>
</dbReference>
<dbReference type="InterPro" id="IPR004417">
    <property type="entry name" value="TrmFO"/>
</dbReference>
<dbReference type="GO" id="GO:0030488">
    <property type="term" value="P:tRNA methylation"/>
    <property type="evidence" value="ECO:0007669"/>
    <property type="project" value="TreeGrafter"/>
</dbReference>
<comment type="subcellular location">
    <subcellularLocation>
        <location evidence="10">Cytoplasm</location>
    </subcellularLocation>
</comment>
<comment type="caution">
    <text evidence="12">The sequence shown here is derived from an EMBL/GenBank/DDBJ whole genome shotgun (WGS) entry which is preliminary data.</text>
</comment>
<keyword evidence="8 10" id="KW-0521">NADP</keyword>
<dbReference type="GO" id="GO:0002098">
    <property type="term" value="P:tRNA wobble uridine modification"/>
    <property type="evidence" value="ECO:0007669"/>
    <property type="project" value="TreeGrafter"/>
</dbReference>
<evidence type="ECO:0000256" key="8">
    <source>
        <dbReference type="ARBA" id="ARBA00022857"/>
    </source>
</evidence>
<keyword evidence="9 10" id="KW-0520">NAD</keyword>
<comment type="similarity">
    <text evidence="10">Belongs to the MnmG family. TrmFO subfamily.</text>
</comment>
<evidence type="ECO:0000256" key="10">
    <source>
        <dbReference type="HAMAP-Rule" id="MF_01037"/>
    </source>
</evidence>
<dbReference type="InterPro" id="IPR040131">
    <property type="entry name" value="MnmG_N"/>
</dbReference>
<keyword evidence="2 10" id="KW-0963">Cytoplasm</keyword>
<name>A0A2P6FB19_9MOLU</name>
<keyword evidence="5 10" id="KW-0808">Transferase</keyword>
<comment type="function">
    <text evidence="10">Catalyzes the folate-dependent formation of 5-methyl-uridine at position 54 (M-5-U54) in all tRNAs.</text>
</comment>
<keyword evidence="7 10" id="KW-0274">FAD</keyword>
<keyword evidence="3 10" id="KW-0489">Methyltransferase</keyword>
<dbReference type="GO" id="GO:0047151">
    <property type="term" value="F:tRNA (uracil(54)-C5)-methyltransferase activity, 5,10-methylenetetrahydrofolate-dependent"/>
    <property type="evidence" value="ECO:0007669"/>
    <property type="project" value="UniProtKB-UniRule"/>
</dbReference>
<sequence>MKTKEINIFGAGLAGSEIAYQLAKRGLKVNLYEGKSKQKNSVQKLETFAELVCSNSFRSVSKENAIGILKEELKLLDSLILKTTYEVQVPGDDALSVDRELFSTKITTTLLNHPNISIIYDEFVTIDPQQVTIIAAGPLISPNFETELKKLIGNKALYYYDGSAPIITKSGIDFTKAYYGARHSEQKDYIICPLTEQEFDQLVTELVNAKRVIIPAFEKYFRGCQPIEVMAQTSRKILLNGPMSSNNLLNQYGEQPFAVVQLRQDNVIDSLYNLVGWQTNLTWPEQKRIIKQFIPGLADVDIVRYGVLHKNNYINAPKILNQYLQFKQNSNIFFADQIIGVEGYLESAASGLLCALNVYQYMMELPLIKLPSETVLGSLINYVTNPKQKDLKPMKANIGIPSLGT</sequence>
<evidence type="ECO:0000256" key="1">
    <source>
        <dbReference type="ARBA" id="ARBA00001974"/>
    </source>
</evidence>
<feature type="domain" description="MnmG N-terminal" evidence="11">
    <location>
        <begin position="6"/>
        <end position="363"/>
    </location>
</feature>
<evidence type="ECO:0000256" key="4">
    <source>
        <dbReference type="ARBA" id="ARBA00022630"/>
    </source>
</evidence>
<dbReference type="AlphaFoldDB" id="A0A2P6FB19"/>
<dbReference type="GO" id="GO:0005829">
    <property type="term" value="C:cytosol"/>
    <property type="evidence" value="ECO:0007669"/>
    <property type="project" value="TreeGrafter"/>
</dbReference>
<evidence type="ECO:0000259" key="11">
    <source>
        <dbReference type="Pfam" id="PF01134"/>
    </source>
</evidence>
<reference evidence="12 13" key="1">
    <citation type="journal article" date="2015" name="MBio">
        <title>Genome sequence of the Drosophila melanogaster male-killing Spiroplasma strain MSRO endosymbiont.</title>
        <authorList>
            <person name="Paredes J.C."/>
            <person name="Herren J.K."/>
            <person name="Schupfer F."/>
            <person name="Marin R."/>
            <person name="Claverol S."/>
            <person name="Kuo C.H."/>
            <person name="Lemaitre B."/>
            <person name="Beven L."/>
        </authorList>
    </citation>
    <scope>NUCLEOTIDE SEQUENCE [LARGE SCALE GENOMIC DNA]</scope>
    <source>
        <strain evidence="12 13">MSRO</strain>
    </source>
</reference>
<dbReference type="HAMAP" id="MF_01037">
    <property type="entry name" value="TrmFO"/>
    <property type="match status" value="1"/>
</dbReference>
<accession>A0A2P6FB19</accession>
<dbReference type="InterPro" id="IPR002218">
    <property type="entry name" value="MnmG-rel"/>
</dbReference>
<evidence type="ECO:0000313" key="13">
    <source>
        <dbReference type="Proteomes" id="UP000031565"/>
    </source>
</evidence>
<feature type="binding site" evidence="10">
    <location>
        <begin position="10"/>
        <end position="15"/>
    </location>
    <ligand>
        <name>FAD</name>
        <dbReference type="ChEBI" id="CHEBI:57692"/>
    </ligand>
</feature>
<comment type="cofactor">
    <cofactor evidence="1 10">
        <name>FAD</name>
        <dbReference type="ChEBI" id="CHEBI:57692"/>
    </cofactor>
</comment>
<dbReference type="NCBIfam" id="NF003739">
    <property type="entry name" value="PRK05335.1"/>
    <property type="match status" value="1"/>
</dbReference>
<keyword evidence="6 10" id="KW-0819">tRNA processing</keyword>
<dbReference type="Pfam" id="PF01134">
    <property type="entry name" value="GIDA"/>
    <property type="match status" value="1"/>
</dbReference>